<dbReference type="PANTHER" id="PTHR10302">
    <property type="entry name" value="SINGLE-STRANDED DNA-BINDING PROTEIN"/>
    <property type="match status" value="1"/>
</dbReference>
<dbReference type="Proteomes" id="UP000177507">
    <property type="component" value="Unassembled WGS sequence"/>
</dbReference>
<evidence type="ECO:0000313" key="6">
    <source>
        <dbReference type="Proteomes" id="UP000177507"/>
    </source>
</evidence>
<evidence type="ECO:0000256" key="4">
    <source>
        <dbReference type="SAM" id="MobiDB-lite"/>
    </source>
</evidence>
<keyword evidence="1 2" id="KW-0238">DNA-binding</keyword>
<dbReference type="STRING" id="1802668.A2831_03265"/>
<dbReference type="AlphaFoldDB" id="A0A1F8ESQ0"/>
<comment type="caution">
    <text evidence="2">Lacks conserved residue(s) required for the propagation of feature annotation.</text>
</comment>
<evidence type="ECO:0000256" key="2">
    <source>
        <dbReference type="HAMAP-Rule" id="MF_00984"/>
    </source>
</evidence>
<protein>
    <recommendedName>
        <fullName evidence="2 3">Single-stranded DNA-binding protein</fullName>
        <shortName evidence="2">SSB</shortName>
    </recommendedName>
</protein>
<dbReference type="PANTHER" id="PTHR10302:SF27">
    <property type="entry name" value="SINGLE-STRANDED DNA-BINDING PROTEIN"/>
    <property type="match status" value="1"/>
</dbReference>
<dbReference type="InterPro" id="IPR012340">
    <property type="entry name" value="NA-bd_OB-fold"/>
</dbReference>
<name>A0A1F8ESQ0_9BACT</name>
<dbReference type="GO" id="GO:0003697">
    <property type="term" value="F:single-stranded DNA binding"/>
    <property type="evidence" value="ECO:0007669"/>
    <property type="project" value="UniProtKB-UniRule"/>
</dbReference>
<evidence type="ECO:0000313" key="5">
    <source>
        <dbReference type="EMBL" id="OGN03904.1"/>
    </source>
</evidence>
<organism evidence="5 6">
    <name type="scientific">Candidatus Yanofskybacteria bacterium RIFCSPHIGHO2_01_FULL_44_17</name>
    <dbReference type="NCBI Taxonomy" id="1802668"/>
    <lineage>
        <taxon>Bacteria</taxon>
        <taxon>Candidatus Yanofskyibacteriota</taxon>
    </lineage>
</organism>
<comment type="caution">
    <text evidence="5">The sequence shown here is derived from an EMBL/GenBank/DDBJ whole genome shotgun (WGS) entry which is preliminary data.</text>
</comment>
<evidence type="ECO:0000256" key="3">
    <source>
        <dbReference type="PIRNR" id="PIRNR002070"/>
    </source>
</evidence>
<dbReference type="SUPFAM" id="SSF50249">
    <property type="entry name" value="Nucleic acid-binding proteins"/>
    <property type="match status" value="1"/>
</dbReference>
<feature type="region of interest" description="Disordered" evidence="4">
    <location>
        <begin position="112"/>
        <end position="163"/>
    </location>
</feature>
<evidence type="ECO:0000256" key="1">
    <source>
        <dbReference type="ARBA" id="ARBA00023125"/>
    </source>
</evidence>
<dbReference type="InterPro" id="IPR000424">
    <property type="entry name" value="Primosome_PriB/ssb"/>
</dbReference>
<dbReference type="Pfam" id="PF00436">
    <property type="entry name" value="SSB"/>
    <property type="match status" value="1"/>
</dbReference>
<dbReference type="CDD" id="cd04496">
    <property type="entry name" value="SSB_OBF"/>
    <property type="match status" value="1"/>
</dbReference>
<dbReference type="InterPro" id="IPR011344">
    <property type="entry name" value="ssDNA-bd"/>
</dbReference>
<dbReference type="GO" id="GO:0006260">
    <property type="term" value="P:DNA replication"/>
    <property type="evidence" value="ECO:0007669"/>
    <property type="project" value="InterPro"/>
</dbReference>
<accession>A0A1F8ESQ0</accession>
<dbReference type="GO" id="GO:0009295">
    <property type="term" value="C:nucleoid"/>
    <property type="evidence" value="ECO:0007669"/>
    <property type="project" value="TreeGrafter"/>
</dbReference>
<gene>
    <name evidence="5" type="ORF">A2831_03265</name>
</gene>
<proteinExistence type="inferred from homology"/>
<sequence length="175" mass="19222">MNLNKVFLIGRMAADPESRTTTSGQMVTTIRLATNRVWNNKATGEKQEQTEFHTIVAWGGLADIVSKYLRKGQLAMFEGRLQTRSWQGQDGVKRYRTEVVAENMQLGPKAMNAGGGAYQSNTPASAKPAANHSASNKISEEEIPVINEDAPVTSDPIIADSDIEEKEIDLKDIPF</sequence>
<reference evidence="5 6" key="1">
    <citation type="journal article" date="2016" name="Nat. Commun.">
        <title>Thousands of microbial genomes shed light on interconnected biogeochemical processes in an aquifer system.</title>
        <authorList>
            <person name="Anantharaman K."/>
            <person name="Brown C.T."/>
            <person name="Hug L.A."/>
            <person name="Sharon I."/>
            <person name="Castelle C.J."/>
            <person name="Probst A.J."/>
            <person name="Thomas B.C."/>
            <person name="Singh A."/>
            <person name="Wilkins M.J."/>
            <person name="Karaoz U."/>
            <person name="Brodie E.L."/>
            <person name="Williams K.H."/>
            <person name="Hubbard S.S."/>
            <person name="Banfield J.F."/>
        </authorList>
    </citation>
    <scope>NUCLEOTIDE SEQUENCE [LARGE SCALE GENOMIC DNA]</scope>
</reference>
<dbReference type="HAMAP" id="MF_00984">
    <property type="entry name" value="SSB"/>
    <property type="match status" value="1"/>
</dbReference>
<dbReference type="PROSITE" id="PS50935">
    <property type="entry name" value="SSB"/>
    <property type="match status" value="1"/>
</dbReference>
<dbReference type="PIRSF" id="PIRSF002070">
    <property type="entry name" value="SSB"/>
    <property type="match status" value="1"/>
</dbReference>
<comment type="subunit">
    <text evidence="2">Homotetramer.</text>
</comment>
<dbReference type="Gene3D" id="2.40.50.140">
    <property type="entry name" value="Nucleic acid-binding proteins"/>
    <property type="match status" value="1"/>
</dbReference>
<dbReference type="NCBIfam" id="TIGR00621">
    <property type="entry name" value="ssb"/>
    <property type="match status" value="1"/>
</dbReference>
<dbReference type="EMBL" id="MGJI01000029">
    <property type="protein sequence ID" value="OGN03904.1"/>
    <property type="molecule type" value="Genomic_DNA"/>
</dbReference>